<evidence type="ECO:0000256" key="6">
    <source>
        <dbReference type="SAM" id="Phobius"/>
    </source>
</evidence>
<dbReference type="Proteomes" id="UP000002931">
    <property type="component" value="Unassembled WGS sequence"/>
</dbReference>
<keyword evidence="4" id="KW-0862">Zinc</keyword>
<accession>A3VG83</accession>
<dbReference type="STRING" id="314271.RB2654_07104"/>
<dbReference type="Gene3D" id="3.40.50.720">
    <property type="entry name" value="NAD(P)-binding Rossmann-like Domain"/>
    <property type="match status" value="1"/>
</dbReference>
<evidence type="ECO:0000256" key="5">
    <source>
        <dbReference type="ARBA" id="ARBA00023002"/>
    </source>
</evidence>
<dbReference type="RefSeq" id="WP_008330068.1">
    <property type="nucleotide sequence ID" value="NZ_CH902578.1"/>
</dbReference>
<dbReference type="HOGENOM" id="CLU_815864_0_0_5"/>
<evidence type="ECO:0000256" key="1">
    <source>
        <dbReference type="ARBA" id="ARBA00001947"/>
    </source>
</evidence>
<evidence type="ECO:0000313" key="9">
    <source>
        <dbReference type="Proteomes" id="UP000002931"/>
    </source>
</evidence>
<proteinExistence type="inferred from homology"/>
<reference evidence="8 9" key="1">
    <citation type="journal article" date="2010" name="J. Bacteriol.">
        <title>Genome sequences of Pelagibaca bermudensis HTCC2601T and Maritimibacter alkaliphilus HTCC2654T, the type strains of two marine Roseobacter genera.</title>
        <authorList>
            <person name="Thrash J.C."/>
            <person name="Cho J.C."/>
            <person name="Ferriera S."/>
            <person name="Johnson J."/>
            <person name="Vergin K.L."/>
            <person name="Giovannoni S.J."/>
        </authorList>
    </citation>
    <scope>NUCLEOTIDE SEQUENCE [LARGE SCALE GENOMIC DNA]</scope>
    <source>
        <strain evidence="8 9">HTCC2654</strain>
    </source>
</reference>
<dbReference type="InterPro" id="IPR013154">
    <property type="entry name" value="ADH-like_N"/>
</dbReference>
<gene>
    <name evidence="8" type="ORF">RB2654_07104</name>
</gene>
<dbReference type="EMBL" id="AAMT01000007">
    <property type="protein sequence ID" value="EAQ12859.1"/>
    <property type="molecule type" value="Genomic_DNA"/>
</dbReference>
<dbReference type="PANTHER" id="PTHR43350">
    <property type="entry name" value="NAD-DEPENDENT ALCOHOL DEHYDROGENASE"/>
    <property type="match status" value="1"/>
</dbReference>
<dbReference type="SUPFAM" id="SSF50129">
    <property type="entry name" value="GroES-like"/>
    <property type="match status" value="1"/>
</dbReference>
<evidence type="ECO:0000256" key="4">
    <source>
        <dbReference type="ARBA" id="ARBA00022833"/>
    </source>
</evidence>
<protein>
    <submittedName>
        <fullName evidence="8">Zinc-containing alcohol dehydrogenase superfamily protein</fullName>
    </submittedName>
</protein>
<evidence type="ECO:0000313" key="8">
    <source>
        <dbReference type="EMBL" id="EAQ12859.1"/>
    </source>
</evidence>
<keyword evidence="6" id="KW-0812">Transmembrane</keyword>
<keyword evidence="6" id="KW-1133">Transmembrane helix</keyword>
<dbReference type="InterPro" id="IPR036291">
    <property type="entry name" value="NAD(P)-bd_dom_sf"/>
</dbReference>
<dbReference type="OrthoDB" id="9787435at2"/>
<evidence type="ECO:0000256" key="3">
    <source>
        <dbReference type="ARBA" id="ARBA00022723"/>
    </source>
</evidence>
<name>A3VG83_9RHOB</name>
<dbReference type="SUPFAM" id="SSF51735">
    <property type="entry name" value="NAD(P)-binding Rossmann-fold domains"/>
    <property type="match status" value="1"/>
</dbReference>
<evidence type="ECO:0000256" key="2">
    <source>
        <dbReference type="ARBA" id="ARBA00008072"/>
    </source>
</evidence>
<dbReference type="PANTHER" id="PTHR43350:SF17">
    <property type="entry name" value="NAD-DEPENDENT ALCOHOL DEHYDROGENASE"/>
    <property type="match status" value="1"/>
</dbReference>
<dbReference type="GO" id="GO:0016491">
    <property type="term" value="F:oxidoreductase activity"/>
    <property type="evidence" value="ECO:0007669"/>
    <property type="project" value="UniProtKB-KW"/>
</dbReference>
<keyword evidence="9" id="KW-1185">Reference proteome</keyword>
<dbReference type="GO" id="GO:0046872">
    <property type="term" value="F:metal ion binding"/>
    <property type="evidence" value="ECO:0007669"/>
    <property type="project" value="UniProtKB-KW"/>
</dbReference>
<comment type="similarity">
    <text evidence="2">Belongs to the zinc-containing alcohol dehydrogenase family.</text>
</comment>
<keyword evidence="6" id="KW-0472">Membrane</keyword>
<dbReference type="Pfam" id="PF08240">
    <property type="entry name" value="ADH_N"/>
    <property type="match status" value="1"/>
</dbReference>
<sequence>MTRMTAVQIREGDADFAVCEVAKPDCAPGAAVVRMEAAMVASYMGALPWGAWTTPPRPFTPGQCAIGIVDAAQGDLEPGQRVYFDAFTGSRSADDPSPDHGFLGCFGLGEGAKGPMADWPNGSFAEFIHAPATCFTPLPNWSIAPTLLCRIGWLGTALRGLREAGFRPGMRIAINGASGVVGASAAVLALAMGAARIEVVGRSTDRLGALVALDPARIASSTDGNGPALDLVLDCASGEAGAISAALIGRLRRFAKAAFVGGLSSPLMLDAGALMRNSNAVIGSYWFTKADLEQVIAMIDSGVLDMSVFTARCFALGDVAQAIDHAATQAGGLVHTALVP</sequence>
<keyword evidence="5" id="KW-0560">Oxidoreductase</keyword>
<comment type="caution">
    <text evidence="8">The sequence shown here is derived from an EMBL/GenBank/DDBJ whole genome shotgun (WGS) entry which is preliminary data.</text>
</comment>
<dbReference type="Gene3D" id="3.90.180.10">
    <property type="entry name" value="Medium-chain alcohol dehydrogenases, catalytic domain"/>
    <property type="match status" value="1"/>
</dbReference>
<dbReference type="InterPro" id="IPR011032">
    <property type="entry name" value="GroES-like_sf"/>
</dbReference>
<comment type="cofactor">
    <cofactor evidence="1">
        <name>Zn(2+)</name>
        <dbReference type="ChEBI" id="CHEBI:29105"/>
    </cofactor>
</comment>
<feature type="domain" description="Alcohol dehydrogenase-like N-terminal" evidence="7">
    <location>
        <begin position="28"/>
        <end position="139"/>
    </location>
</feature>
<organism evidence="8 9">
    <name type="scientific">Maritimibacter alkaliphilus HTCC2654</name>
    <dbReference type="NCBI Taxonomy" id="314271"/>
    <lineage>
        <taxon>Bacteria</taxon>
        <taxon>Pseudomonadati</taxon>
        <taxon>Pseudomonadota</taxon>
        <taxon>Alphaproteobacteria</taxon>
        <taxon>Rhodobacterales</taxon>
        <taxon>Roseobacteraceae</taxon>
        <taxon>Maritimibacter</taxon>
    </lineage>
</organism>
<keyword evidence="3" id="KW-0479">Metal-binding</keyword>
<dbReference type="CDD" id="cd05188">
    <property type="entry name" value="MDR"/>
    <property type="match status" value="1"/>
</dbReference>
<evidence type="ECO:0000259" key="7">
    <source>
        <dbReference type="Pfam" id="PF08240"/>
    </source>
</evidence>
<dbReference type="eggNOG" id="COG1064">
    <property type="taxonomic scope" value="Bacteria"/>
</dbReference>
<feature type="transmembrane region" description="Helical" evidence="6">
    <location>
        <begin position="172"/>
        <end position="195"/>
    </location>
</feature>
<dbReference type="AlphaFoldDB" id="A3VG83"/>